<organism evidence="2 3">
    <name type="scientific">Blepharisma stoltei</name>
    <dbReference type="NCBI Taxonomy" id="1481888"/>
    <lineage>
        <taxon>Eukaryota</taxon>
        <taxon>Sar</taxon>
        <taxon>Alveolata</taxon>
        <taxon>Ciliophora</taxon>
        <taxon>Postciliodesmatophora</taxon>
        <taxon>Heterotrichea</taxon>
        <taxon>Heterotrichida</taxon>
        <taxon>Blepharismidae</taxon>
        <taxon>Blepharisma</taxon>
    </lineage>
</organism>
<reference evidence="2" key="1">
    <citation type="submission" date="2021-09" db="EMBL/GenBank/DDBJ databases">
        <authorList>
            <consortium name="AG Swart"/>
            <person name="Singh M."/>
            <person name="Singh A."/>
            <person name="Seah K."/>
            <person name="Emmerich C."/>
        </authorList>
    </citation>
    <scope>NUCLEOTIDE SEQUENCE</scope>
    <source>
        <strain evidence="2">ATCC30299</strain>
    </source>
</reference>
<feature type="transmembrane region" description="Helical" evidence="1">
    <location>
        <begin position="68"/>
        <end position="90"/>
    </location>
</feature>
<gene>
    <name evidence="2" type="ORF">BSTOLATCC_MIC3590</name>
</gene>
<name>A0AAU9IBN2_9CILI</name>
<keyword evidence="1" id="KW-0472">Membrane</keyword>
<proteinExistence type="predicted"/>
<accession>A0AAU9IBN2</accession>
<feature type="transmembrane region" description="Helical" evidence="1">
    <location>
        <begin position="42"/>
        <end position="62"/>
    </location>
</feature>
<dbReference type="AlphaFoldDB" id="A0AAU9IBN2"/>
<protein>
    <submittedName>
        <fullName evidence="2">Uncharacterized protein</fullName>
    </submittedName>
</protein>
<feature type="transmembrane region" description="Helical" evidence="1">
    <location>
        <begin position="139"/>
        <end position="160"/>
    </location>
</feature>
<dbReference type="Proteomes" id="UP001162131">
    <property type="component" value="Unassembled WGS sequence"/>
</dbReference>
<keyword evidence="3" id="KW-1185">Reference proteome</keyword>
<comment type="caution">
    <text evidence="2">The sequence shown here is derived from an EMBL/GenBank/DDBJ whole genome shotgun (WGS) entry which is preliminary data.</text>
</comment>
<evidence type="ECO:0000313" key="3">
    <source>
        <dbReference type="Proteomes" id="UP001162131"/>
    </source>
</evidence>
<dbReference type="EMBL" id="CAJZBQ010000004">
    <property type="protein sequence ID" value="CAG9311300.1"/>
    <property type="molecule type" value="Genomic_DNA"/>
</dbReference>
<feature type="transmembrane region" description="Helical" evidence="1">
    <location>
        <begin position="172"/>
        <end position="190"/>
    </location>
</feature>
<evidence type="ECO:0000256" key="1">
    <source>
        <dbReference type="SAM" id="Phobius"/>
    </source>
</evidence>
<keyword evidence="1" id="KW-1133">Transmembrane helix</keyword>
<keyword evidence="1" id="KW-0812">Transmembrane</keyword>
<evidence type="ECO:0000313" key="2">
    <source>
        <dbReference type="EMBL" id="CAG9311300.1"/>
    </source>
</evidence>
<sequence length="191" mass="21077">MGLPDIVYSFVFIVAADLRNQTKRKLHQTADSSPKSPIFGGYIAATGLITVITTVIANFILFENRSTALSWIMDLIFIALGLISFAQFFFNKQSASSDEKSKALINPGKGSGVFFKTFAYTSLFEWINKPSLVLLPMGYYWSFVFVLIGSFLGYLFNGYLAINHGVFGISKYATVIFGGLCILVGVLNILF</sequence>